<dbReference type="SUPFAM" id="SSF55781">
    <property type="entry name" value="GAF domain-like"/>
    <property type="match status" value="1"/>
</dbReference>
<keyword evidence="3" id="KW-0804">Transcription</keyword>
<dbReference type="PROSITE" id="PS51077">
    <property type="entry name" value="HTH_ICLR"/>
    <property type="match status" value="1"/>
</dbReference>
<dbReference type="Gene3D" id="1.10.10.10">
    <property type="entry name" value="Winged helix-like DNA-binding domain superfamily/Winged helix DNA-binding domain"/>
    <property type="match status" value="1"/>
</dbReference>
<evidence type="ECO:0000313" key="6">
    <source>
        <dbReference type="EMBL" id="MXN19561.1"/>
    </source>
</evidence>
<keyword evidence="1" id="KW-0805">Transcription regulation</keyword>
<dbReference type="GO" id="GO:0003700">
    <property type="term" value="F:DNA-binding transcription factor activity"/>
    <property type="evidence" value="ECO:0007669"/>
    <property type="project" value="TreeGrafter"/>
</dbReference>
<dbReference type="Proteomes" id="UP000477911">
    <property type="component" value="Unassembled WGS sequence"/>
</dbReference>
<organism evidence="6 7">
    <name type="scientific">Pseudooceanicola albus</name>
    <dbReference type="NCBI Taxonomy" id="2692189"/>
    <lineage>
        <taxon>Bacteria</taxon>
        <taxon>Pseudomonadati</taxon>
        <taxon>Pseudomonadota</taxon>
        <taxon>Alphaproteobacteria</taxon>
        <taxon>Rhodobacterales</taxon>
        <taxon>Paracoccaceae</taxon>
        <taxon>Pseudooceanicola</taxon>
    </lineage>
</organism>
<dbReference type="SMART" id="SM00346">
    <property type="entry name" value="HTH_ICLR"/>
    <property type="match status" value="1"/>
</dbReference>
<evidence type="ECO:0000259" key="5">
    <source>
        <dbReference type="PROSITE" id="PS51078"/>
    </source>
</evidence>
<evidence type="ECO:0000313" key="7">
    <source>
        <dbReference type="Proteomes" id="UP000477911"/>
    </source>
</evidence>
<dbReference type="InterPro" id="IPR029016">
    <property type="entry name" value="GAF-like_dom_sf"/>
</dbReference>
<keyword evidence="7" id="KW-1185">Reference proteome</keyword>
<evidence type="ECO:0000256" key="3">
    <source>
        <dbReference type="ARBA" id="ARBA00023163"/>
    </source>
</evidence>
<comment type="caution">
    <text evidence="6">The sequence shown here is derived from an EMBL/GenBank/DDBJ whole genome shotgun (WGS) entry which is preliminary data.</text>
</comment>
<proteinExistence type="predicted"/>
<dbReference type="SUPFAM" id="SSF46785">
    <property type="entry name" value="Winged helix' DNA-binding domain"/>
    <property type="match status" value="1"/>
</dbReference>
<protein>
    <submittedName>
        <fullName evidence="6">Helix-turn-helix domain-containing protein</fullName>
    </submittedName>
</protein>
<dbReference type="AlphaFoldDB" id="A0A6L7G680"/>
<feature type="domain" description="IclR-ED" evidence="5">
    <location>
        <begin position="102"/>
        <end position="285"/>
    </location>
</feature>
<name>A0A6L7G680_9RHOB</name>
<gene>
    <name evidence="6" type="ORF">GR170_17145</name>
</gene>
<sequence length="286" mass="31421">MKRDFPYASLKMPFNLVRMTDFLKPRNEAMEKDDKGGKSQVVERTCAILREVARHGPRGARLIDVTTGTGLSRPSAHRILGTLVSEQFVRRTRDRRYQLAPLMHELGLSAPSPVGNPEALRPLLQKLADDCGDTAYLALRQGDYGHYLLRCEGPYPIRTHVVGASQSRPLVSTHCGRSLLAAMPEEEAEDIIARASDDPALFLNATPDGLRDEIAFLRQRGFGWAQDVTFVGITGLTVPVPNPLGLSLLAISVSAISQRLSYARAMELLPLLQRTAEAVAQRVAEG</sequence>
<dbReference type="InterPro" id="IPR050707">
    <property type="entry name" value="HTH_MetabolicPath_Reg"/>
</dbReference>
<dbReference type="GO" id="GO:0045892">
    <property type="term" value="P:negative regulation of DNA-templated transcription"/>
    <property type="evidence" value="ECO:0007669"/>
    <property type="project" value="TreeGrafter"/>
</dbReference>
<dbReference type="Gene3D" id="3.30.450.40">
    <property type="match status" value="1"/>
</dbReference>
<dbReference type="InterPro" id="IPR014757">
    <property type="entry name" value="Tscrpt_reg_IclR_C"/>
</dbReference>
<evidence type="ECO:0000256" key="2">
    <source>
        <dbReference type="ARBA" id="ARBA00023125"/>
    </source>
</evidence>
<accession>A0A6L7G680</accession>
<dbReference type="PANTHER" id="PTHR30136">
    <property type="entry name" value="HELIX-TURN-HELIX TRANSCRIPTIONAL REGULATOR, ICLR FAMILY"/>
    <property type="match status" value="1"/>
</dbReference>
<dbReference type="InterPro" id="IPR005471">
    <property type="entry name" value="Tscrpt_reg_IclR_N"/>
</dbReference>
<dbReference type="Pfam" id="PF01614">
    <property type="entry name" value="IclR_C"/>
    <property type="match status" value="1"/>
</dbReference>
<dbReference type="PANTHER" id="PTHR30136:SF35">
    <property type="entry name" value="HTH-TYPE TRANSCRIPTIONAL REGULATOR RV1719"/>
    <property type="match status" value="1"/>
</dbReference>
<reference evidence="6 7" key="1">
    <citation type="submission" date="2019-12" db="EMBL/GenBank/DDBJ databases">
        <authorList>
            <person name="Li M."/>
        </authorList>
    </citation>
    <scope>NUCLEOTIDE SEQUENCE [LARGE SCALE GENOMIC DNA]</scope>
    <source>
        <strain evidence="6 7">GBMRC 2024</strain>
    </source>
</reference>
<dbReference type="EMBL" id="WUMU01000019">
    <property type="protein sequence ID" value="MXN19561.1"/>
    <property type="molecule type" value="Genomic_DNA"/>
</dbReference>
<keyword evidence="2" id="KW-0238">DNA-binding</keyword>
<dbReference type="GO" id="GO:0003677">
    <property type="term" value="F:DNA binding"/>
    <property type="evidence" value="ECO:0007669"/>
    <property type="project" value="UniProtKB-KW"/>
</dbReference>
<dbReference type="InterPro" id="IPR036388">
    <property type="entry name" value="WH-like_DNA-bd_sf"/>
</dbReference>
<dbReference type="InterPro" id="IPR036390">
    <property type="entry name" value="WH_DNA-bd_sf"/>
</dbReference>
<dbReference type="PROSITE" id="PS51078">
    <property type="entry name" value="ICLR_ED"/>
    <property type="match status" value="1"/>
</dbReference>
<evidence type="ECO:0000256" key="1">
    <source>
        <dbReference type="ARBA" id="ARBA00023015"/>
    </source>
</evidence>
<feature type="domain" description="HTH iclR-type" evidence="4">
    <location>
        <begin position="39"/>
        <end position="101"/>
    </location>
</feature>
<dbReference type="Pfam" id="PF09339">
    <property type="entry name" value="HTH_IclR"/>
    <property type="match status" value="1"/>
</dbReference>
<evidence type="ECO:0000259" key="4">
    <source>
        <dbReference type="PROSITE" id="PS51077"/>
    </source>
</evidence>